<evidence type="ECO:0000313" key="2">
    <source>
        <dbReference type="EMBL" id="KAK7691999.1"/>
    </source>
</evidence>
<evidence type="ECO:0000313" key="3">
    <source>
        <dbReference type="Proteomes" id="UP001385951"/>
    </source>
</evidence>
<evidence type="ECO:0000259" key="1">
    <source>
        <dbReference type="Pfam" id="PF10021"/>
    </source>
</evidence>
<dbReference type="EMBL" id="JASBNA010000005">
    <property type="protein sequence ID" value="KAK7691999.1"/>
    <property type="molecule type" value="Genomic_DNA"/>
</dbReference>
<dbReference type="SUPFAM" id="SSF52949">
    <property type="entry name" value="Macro domain-like"/>
    <property type="match status" value="1"/>
</dbReference>
<feature type="domain" description="Microbial-type PARG catalytic" evidence="1">
    <location>
        <begin position="16"/>
        <end position="169"/>
    </location>
</feature>
<reference evidence="2 3" key="1">
    <citation type="submission" date="2022-09" db="EMBL/GenBank/DDBJ databases">
        <authorList>
            <person name="Palmer J.M."/>
        </authorList>
    </citation>
    <scope>NUCLEOTIDE SEQUENCE [LARGE SCALE GENOMIC DNA]</scope>
    <source>
        <strain evidence="2 3">DSM 7382</strain>
    </source>
</reference>
<proteinExistence type="predicted"/>
<dbReference type="InterPro" id="IPR043472">
    <property type="entry name" value="Macro_dom-like"/>
</dbReference>
<dbReference type="PANTHER" id="PTHR35596:SF1">
    <property type="entry name" value="MICROBIAL-TYPE PARG CATALYTIC DOMAIN-CONTAINING PROTEIN"/>
    <property type="match status" value="1"/>
</dbReference>
<protein>
    <recommendedName>
        <fullName evidence="1">Microbial-type PARG catalytic domain-containing protein</fullName>
    </recommendedName>
</protein>
<gene>
    <name evidence="2" type="ORF">QCA50_005404</name>
</gene>
<dbReference type="Pfam" id="PF10021">
    <property type="entry name" value="PARG_cat_microb"/>
    <property type="match status" value="1"/>
</dbReference>
<name>A0AAW0GLH2_9APHY</name>
<organism evidence="2 3">
    <name type="scientific">Cerrena zonata</name>
    <dbReference type="NCBI Taxonomy" id="2478898"/>
    <lineage>
        <taxon>Eukaryota</taxon>
        <taxon>Fungi</taxon>
        <taxon>Dikarya</taxon>
        <taxon>Basidiomycota</taxon>
        <taxon>Agaricomycotina</taxon>
        <taxon>Agaricomycetes</taxon>
        <taxon>Polyporales</taxon>
        <taxon>Cerrenaceae</taxon>
        <taxon>Cerrena</taxon>
    </lineage>
</organism>
<dbReference type="PIRSF" id="PIRSF014899">
    <property type="entry name" value="UCP014899"/>
    <property type="match status" value="1"/>
</dbReference>
<comment type="caution">
    <text evidence="2">The sequence shown here is derived from an EMBL/GenBank/DDBJ whole genome shotgun (WGS) entry which is preliminary data.</text>
</comment>
<dbReference type="PANTHER" id="PTHR35596">
    <property type="entry name" value="DUF2263 DOMAIN-CONTAINING PROTEIN"/>
    <property type="match status" value="1"/>
</dbReference>
<dbReference type="InterPro" id="IPR019261">
    <property type="entry name" value="PARG_cat_microbial"/>
</dbReference>
<sequence>MTSAPSLNRSRRREVAEETLAALKQGSYLTYNISSQVAFSKDNTQYYPPDGELSNWPHATLYHSPQPTKIQLLEKSTLEGAHLLHELVASEVPQPRVGILNFASAKNPGGGFLGGSRAQEESIARSSSLYLSLTTPIAEPYYKNHKCNPHGGYYSHAMIYSPRVIIIRDDEGGWIEPLEVDVVTSPAVNAGVVRKSTKVTSEAIEDTMRERMGRLLYLFERNGIRNIVLGSFGTGAFRNEVGMVVRIWSDLILEEAGRYHRAFDNIVFAVLGHETFEKFREVFADKGVS</sequence>
<dbReference type="AlphaFoldDB" id="A0AAW0GLH2"/>
<dbReference type="NCBIfam" id="TIGR02452">
    <property type="entry name" value="TIGR02452 family protein"/>
    <property type="match status" value="1"/>
</dbReference>
<dbReference type="InterPro" id="IPR012664">
    <property type="entry name" value="CHP02452"/>
</dbReference>
<accession>A0AAW0GLH2</accession>
<dbReference type="Gene3D" id="3.40.220.10">
    <property type="entry name" value="Leucine Aminopeptidase, subunit E, domain 1"/>
    <property type="match status" value="1"/>
</dbReference>
<dbReference type="Proteomes" id="UP001385951">
    <property type="component" value="Unassembled WGS sequence"/>
</dbReference>
<keyword evidence="3" id="KW-1185">Reference proteome</keyword>